<dbReference type="Proteomes" id="UP001302494">
    <property type="component" value="Chromosome"/>
</dbReference>
<dbReference type="InterPro" id="IPR002347">
    <property type="entry name" value="SDR_fam"/>
</dbReference>
<sequence>MKPRTVAISGVGPGLGAALVRKFVEEGCKVGMFARTGSYLQQLSDDMKNHGGHAVAIPMDLTDPRQITEGFHSLRNQFGPVDVLINHAGHAAWNPVHELTPEQFTQAWQVGPLAGFLCTKEVLPDMMKAGKGCILFTGATSSVRGRGGAAAFSSAKFGVRGLAESLARELWPKGIHVAHVVIDGVIGESDQHHQTTGKEGEPLLNPSRMAEAYWHLTTQDKQAWTLELDLRPFNEDFFI</sequence>
<evidence type="ECO:0000256" key="1">
    <source>
        <dbReference type="RuleBase" id="RU000363"/>
    </source>
</evidence>
<organism evidence="2 3">
    <name type="scientific">Candidatus Nitrospira neomarina</name>
    <dbReference type="NCBI Taxonomy" id="3020899"/>
    <lineage>
        <taxon>Bacteria</taxon>
        <taxon>Pseudomonadati</taxon>
        <taxon>Nitrospirota</taxon>
        <taxon>Nitrospiria</taxon>
        <taxon>Nitrospirales</taxon>
        <taxon>Nitrospiraceae</taxon>
        <taxon>Nitrospira</taxon>
    </lineage>
</organism>
<dbReference type="PANTHER" id="PTHR43431:SF7">
    <property type="entry name" value="OXIDOREDUCTASE, SHORT CHAIN DEHYDROGENASE_REDUCTASE FAMILY (AFU_ORTHOLOGUE AFUA_5G14000)"/>
    <property type="match status" value="1"/>
</dbReference>
<dbReference type="RefSeq" id="WP_312746366.1">
    <property type="nucleotide sequence ID" value="NZ_CP116968.1"/>
</dbReference>
<gene>
    <name evidence="2" type="ORF">PQG83_02405</name>
</gene>
<keyword evidence="3" id="KW-1185">Reference proteome</keyword>
<dbReference type="KEGG" id="nneo:PQG83_02405"/>
<dbReference type="Pfam" id="PF00106">
    <property type="entry name" value="adh_short"/>
    <property type="match status" value="1"/>
</dbReference>
<evidence type="ECO:0000313" key="3">
    <source>
        <dbReference type="Proteomes" id="UP001302494"/>
    </source>
</evidence>
<dbReference type="PANTHER" id="PTHR43431">
    <property type="entry name" value="OXIDOREDUCTASE, SHORT CHAIN DEHYDROGENASE/REDUCTASE FAMILY (AFU_ORTHOLOGUE AFUA_5G14000)"/>
    <property type="match status" value="1"/>
</dbReference>
<dbReference type="EMBL" id="CP116968">
    <property type="protein sequence ID" value="WNM62617.1"/>
    <property type="molecule type" value="Genomic_DNA"/>
</dbReference>
<dbReference type="InterPro" id="IPR036291">
    <property type="entry name" value="NAD(P)-bd_dom_sf"/>
</dbReference>
<dbReference type="PRINTS" id="PR00081">
    <property type="entry name" value="GDHRDH"/>
</dbReference>
<comment type="similarity">
    <text evidence="1">Belongs to the short-chain dehydrogenases/reductases (SDR) family.</text>
</comment>
<dbReference type="PRINTS" id="PR00080">
    <property type="entry name" value="SDRFAMILY"/>
</dbReference>
<dbReference type="SUPFAM" id="SSF51735">
    <property type="entry name" value="NAD(P)-binding Rossmann-fold domains"/>
    <property type="match status" value="1"/>
</dbReference>
<accession>A0AA96GJS1</accession>
<reference evidence="2 3" key="1">
    <citation type="submission" date="2023-01" db="EMBL/GenBank/DDBJ databases">
        <title>Cultivation and genomic characterization of new, ubiquitous marine nitrite-oxidizing bacteria from the Nitrospirales.</title>
        <authorList>
            <person name="Mueller A.J."/>
            <person name="Daebeler A."/>
            <person name="Herbold C.W."/>
            <person name="Kirkegaard R.H."/>
            <person name="Daims H."/>
        </authorList>
    </citation>
    <scope>NUCLEOTIDE SEQUENCE [LARGE SCALE GENOMIC DNA]</scope>
    <source>
        <strain evidence="2 3">DK</strain>
    </source>
</reference>
<protein>
    <submittedName>
        <fullName evidence="2">SDR family NAD(P)-dependent oxidoreductase</fullName>
    </submittedName>
</protein>
<evidence type="ECO:0000313" key="2">
    <source>
        <dbReference type="EMBL" id="WNM62617.1"/>
    </source>
</evidence>
<proteinExistence type="inferred from homology"/>
<dbReference type="Gene3D" id="3.40.50.720">
    <property type="entry name" value="NAD(P)-binding Rossmann-like Domain"/>
    <property type="match status" value="1"/>
</dbReference>
<dbReference type="AlphaFoldDB" id="A0AA96GJS1"/>
<name>A0AA96GJS1_9BACT</name>